<reference evidence="2 3" key="1">
    <citation type="submission" date="2024-01" db="EMBL/GenBank/DDBJ databases">
        <title>The genomes of 5 underutilized Papilionoideae crops provide insights into root nodulation and disease resistanc.</title>
        <authorList>
            <person name="Jiang F."/>
        </authorList>
    </citation>
    <scope>NUCLEOTIDE SEQUENCE [LARGE SCALE GENOMIC DNA]</scope>
    <source>
        <strain evidence="2">DUOXIRENSHENG_FW03</strain>
        <tissue evidence="2">Leaves</tissue>
    </source>
</reference>
<comment type="caution">
    <text evidence="2">The sequence shown here is derived from an EMBL/GenBank/DDBJ whole genome shotgun (WGS) entry which is preliminary data.</text>
</comment>
<evidence type="ECO:0000313" key="3">
    <source>
        <dbReference type="Proteomes" id="UP001386955"/>
    </source>
</evidence>
<gene>
    <name evidence="2" type="ORF">VNO78_32855</name>
</gene>
<dbReference type="Proteomes" id="UP001386955">
    <property type="component" value="Unassembled WGS sequence"/>
</dbReference>
<keyword evidence="1" id="KW-1133">Transmembrane helix</keyword>
<evidence type="ECO:0000313" key="2">
    <source>
        <dbReference type="EMBL" id="KAK7380347.1"/>
    </source>
</evidence>
<dbReference type="EMBL" id="JAYMYS010000009">
    <property type="protein sequence ID" value="KAK7380347.1"/>
    <property type="molecule type" value="Genomic_DNA"/>
</dbReference>
<protein>
    <submittedName>
        <fullName evidence="2">Uncharacterized protein</fullName>
    </submittedName>
</protein>
<keyword evidence="1" id="KW-0472">Membrane</keyword>
<organism evidence="2 3">
    <name type="scientific">Psophocarpus tetragonolobus</name>
    <name type="common">Winged bean</name>
    <name type="synonym">Dolichos tetragonolobus</name>
    <dbReference type="NCBI Taxonomy" id="3891"/>
    <lineage>
        <taxon>Eukaryota</taxon>
        <taxon>Viridiplantae</taxon>
        <taxon>Streptophyta</taxon>
        <taxon>Embryophyta</taxon>
        <taxon>Tracheophyta</taxon>
        <taxon>Spermatophyta</taxon>
        <taxon>Magnoliopsida</taxon>
        <taxon>eudicotyledons</taxon>
        <taxon>Gunneridae</taxon>
        <taxon>Pentapetalae</taxon>
        <taxon>rosids</taxon>
        <taxon>fabids</taxon>
        <taxon>Fabales</taxon>
        <taxon>Fabaceae</taxon>
        <taxon>Papilionoideae</taxon>
        <taxon>50 kb inversion clade</taxon>
        <taxon>NPAAA clade</taxon>
        <taxon>indigoferoid/millettioid clade</taxon>
        <taxon>Phaseoleae</taxon>
        <taxon>Psophocarpus</taxon>
    </lineage>
</organism>
<evidence type="ECO:0000256" key="1">
    <source>
        <dbReference type="SAM" id="Phobius"/>
    </source>
</evidence>
<accession>A0AAN9P035</accession>
<dbReference type="AlphaFoldDB" id="A0AAN9P035"/>
<feature type="transmembrane region" description="Helical" evidence="1">
    <location>
        <begin position="21"/>
        <end position="49"/>
    </location>
</feature>
<proteinExistence type="predicted"/>
<sequence length="66" mass="8079">MRNITSCISLFQIYRNSKVQIFCAMDYCITFICNNGENIILFFSFYYYYYFLGKMRAIRFIEILHI</sequence>
<keyword evidence="1" id="KW-0812">Transmembrane</keyword>
<name>A0AAN9P035_PSOTE</name>
<keyword evidence="3" id="KW-1185">Reference proteome</keyword>